<feature type="transmembrane region" description="Helical" evidence="1">
    <location>
        <begin position="71"/>
        <end position="88"/>
    </location>
</feature>
<feature type="transmembrane region" description="Helical" evidence="1">
    <location>
        <begin position="17"/>
        <end position="43"/>
    </location>
</feature>
<accession>A0A7V0XEX0</accession>
<protein>
    <submittedName>
        <fullName evidence="2">Uncharacterized protein</fullName>
    </submittedName>
</protein>
<comment type="caution">
    <text evidence="2">The sequence shown here is derived from an EMBL/GenBank/DDBJ whole genome shotgun (WGS) entry which is preliminary data.</text>
</comment>
<dbReference type="EMBL" id="DSBX01000167">
    <property type="protein sequence ID" value="HDQ99517.1"/>
    <property type="molecule type" value="Genomic_DNA"/>
</dbReference>
<sequence length="195" mass="20365">MCPDESRSGVSAFHDTVLFLAYLAAGLAAATVAGWLTLGGIIFAQPAFLLRYLAVGFSGALIYVAVRTRGLLLALVMILTLLAGNILLSNSWDGRSLAEAAIWAAFAGGAYLGAALLFRVLRRFFLGKFVFMGALLATVYAAGSVAVLLLRGRPLHTGVILNPAIAGLRLGALSGFLFEVVDLVGLKLGGPGRTR</sequence>
<dbReference type="Proteomes" id="UP000885672">
    <property type="component" value="Unassembled WGS sequence"/>
</dbReference>
<organism evidence="2">
    <name type="scientific">candidate division WOR-3 bacterium</name>
    <dbReference type="NCBI Taxonomy" id="2052148"/>
    <lineage>
        <taxon>Bacteria</taxon>
        <taxon>Bacteria division WOR-3</taxon>
    </lineage>
</organism>
<name>A0A7V0XEX0_UNCW3</name>
<evidence type="ECO:0000313" key="2">
    <source>
        <dbReference type="EMBL" id="HDQ99517.1"/>
    </source>
</evidence>
<reference evidence="2" key="1">
    <citation type="journal article" date="2020" name="mSystems">
        <title>Genome- and Community-Level Interaction Insights into Carbon Utilization and Element Cycling Functions of Hydrothermarchaeota in Hydrothermal Sediment.</title>
        <authorList>
            <person name="Zhou Z."/>
            <person name="Liu Y."/>
            <person name="Xu W."/>
            <person name="Pan J."/>
            <person name="Luo Z.H."/>
            <person name="Li M."/>
        </authorList>
    </citation>
    <scope>NUCLEOTIDE SEQUENCE [LARGE SCALE GENOMIC DNA]</scope>
    <source>
        <strain evidence="2">SpSt-1182</strain>
    </source>
</reference>
<keyword evidence="1" id="KW-0812">Transmembrane</keyword>
<feature type="transmembrane region" description="Helical" evidence="1">
    <location>
        <begin position="100"/>
        <end position="118"/>
    </location>
</feature>
<dbReference type="AlphaFoldDB" id="A0A7V0XEX0"/>
<evidence type="ECO:0000256" key="1">
    <source>
        <dbReference type="SAM" id="Phobius"/>
    </source>
</evidence>
<gene>
    <name evidence="2" type="ORF">ENN51_04440</name>
</gene>
<feature type="transmembrane region" description="Helical" evidence="1">
    <location>
        <begin position="170"/>
        <end position="189"/>
    </location>
</feature>
<feature type="transmembrane region" description="Helical" evidence="1">
    <location>
        <begin position="49"/>
        <end position="66"/>
    </location>
</feature>
<feature type="transmembrane region" description="Helical" evidence="1">
    <location>
        <begin position="130"/>
        <end position="150"/>
    </location>
</feature>
<proteinExistence type="predicted"/>
<keyword evidence="1" id="KW-1133">Transmembrane helix</keyword>
<keyword evidence="1" id="KW-0472">Membrane</keyword>